<dbReference type="RefSeq" id="WP_093883487.1">
    <property type="nucleotide sequence ID" value="NZ_FOBS01000012.1"/>
</dbReference>
<gene>
    <name evidence="3" type="primary">fdhD</name>
    <name evidence="4" type="ORF">SAMN04489760_11238</name>
</gene>
<evidence type="ECO:0000313" key="4">
    <source>
        <dbReference type="EMBL" id="SEM37300.1"/>
    </source>
</evidence>
<comment type="caution">
    <text evidence="3">Lacks conserved residue(s) required for the propagation of feature annotation.</text>
</comment>
<name>A0A1H7XU37_9BACT</name>
<evidence type="ECO:0000256" key="1">
    <source>
        <dbReference type="ARBA" id="ARBA00022490"/>
    </source>
</evidence>
<evidence type="ECO:0000256" key="2">
    <source>
        <dbReference type="ARBA" id="ARBA00023150"/>
    </source>
</evidence>
<evidence type="ECO:0000313" key="5">
    <source>
        <dbReference type="Proteomes" id="UP000198744"/>
    </source>
</evidence>
<dbReference type="OrthoDB" id="3197277at2"/>
<dbReference type="GO" id="GO:0006777">
    <property type="term" value="P:Mo-molybdopterin cofactor biosynthetic process"/>
    <property type="evidence" value="ECO:0007669"/>
    <property type="project" value="UniProtKB-UniRule"/>
</dbReference>
<proteinExistence type="inferred from homology"/>
<dbReference type="Pfam" id="PF02634">
    <property type="entry name" value="FdhD-NarQ"/>
    <property type="match status" value="1"/>
</dbReference>
<dbReference type="InterPro" id="IPR003786">
    <property type="entry name" value="FdhD"/>
</dbReference>
<dbReference type="EMBL" id="FOBS01000012">
    <property type="protein sequence ID" value="SEM37300.1"/>
    <property type="molecule type" value="Genomic_DNA"/>
</dbReference>
<dbReference type="GO" id="GO:0016783">
    <property type="term" value="F:sulfurtransferase activity"/>
    <property type="evidence" value="ECO:0007669"/>
    <property type="project" value="InterPro"/>
</dbReference>
<sequence>MELFVIKKITPEGIITEDKALSEEIPLTIEVNGSELATILASPVHIDDLAKGFLFTAGMITEVSEIKSLYVDMDRYRAVVEVEGNPQDFIFKRIYTSGCGKGVIFHNPLDVMGKTALEDGFQISATKLISLMKEFITNQPVYSDARGVHEAAMASAEEIYVTRVDIGRHNAIDKVIGASLAAGIDMSDKILLTTGRVSSEIFSKILRSRIPVIAALGSATNQAAKLARVTNITLVARARGGRGEILSGEQRII</sequence>
<comment type="subcellular location">
    <subcellularLocation>
        <location evidence="3">Cytoplasm</location>
    </subcellularLocation>
</comment>
<reference evidence="4 5" key="1">
    <citation type="submission" date="2016-10" db="EMBL/GenBank/DDBJ databases">
        <authorList>
            <person name="de Groot N.N."/>
        </authorList>
    </citation>
    <scope>NUCLEOTIDE SEQUENCE [LARGE SCALE GENOMIC DNA]</scope>
    <source>
        <strain evidence="4 5">DSM 8423</strain>
    </source>
</reference>
<dbReference type="STRING" id="43775.SAMN04489760_11238"/>
<dbReference type="PANTHER" id="PTHR30592:SF1">
    <property type="entry name" value="SULFUR CARRIER PROTEIN FDHD"/>
    <property type="match status" value="1"/>
</dbReference>
<dbReference type="SUPFAM" id="SSF53927">
    <property type="entry name" value="Cytidine deaminase-like"/>
    <property type="match status" value="1"/>
</dbReference>
<protein>
    <recommendedName>
        <fullName evidence="3">Sulfur carrier protein FdhD</fullName>
    </recommendedName>
</protein>
<dbReference type="NCBIfam" id="TIGR00129">
    <property type="entry name" value="fdhD_narQ"/>
    <property type="match status" value="1"/>
</dbReference>
<dbReference type="Gene3D" id="3.10.20.10">
    <property type="match status" value="1"/>
</dbReference>
<evidence type="ECO:0000256" key="3">
    <source>
        <dbReference type="HAMAP-Rule" id="MF_00187"/>
    </source>
</evidence>
<feature type="active site" description="Cysteine persulfide intermediate" evidence="3">
    <location>
        <position position="99"/>
    </location>
</feature>
<keyword evidence="5" id="KW-1185">Reference proteome</keyword>
<accession>A0A1H7XU37</accession>
<organism evidence="4 5">
    <name type="scientific">Syntrophus gentianae</name>
    <dbReference type="NCBI Taxonomy" id="43775"/>
    <lineage>
        <taxon>Bacteria</taxon>
        <taxon>Pseudomonadati</taxon>
        <taxon>Thermodesulfobacteriota</taxon>
        <taxon>Syntrophia</taxon>
        <taxon>Syntrophales</taxon>
        <taxon>Syntrophaceae</taxon>
        <taxon>Syntrophus</taxon>
    </lineage>
</organism>
<keyword evidence="2 3" id="KW-0501">Molybdenum cofactor biosynthesis</keyword>
<dbReference type="Proteomes" id="UP000198744">
    <property type="component" value="Unassembled WGS sequence"/>
</dbReference>
<dbReference type="GO" id="GO:0097163">
    <property type="term" value="F:sulfur carrier activity"/>
    <property type="evidence" value="ECO:0007669"/>
    <property type="project" value="UniProtKB-UniRule"/>
</dbReference>
<dbReference type="HAMAP" id="MF_00187">
    <property type="entry name" value="FdhD"/>
    <property type="match status" value="1"/>
</dbReference>
<comment type="function">
    <text evidence="3">Required for formate dehydrogenase (FDH) activity. Acts as a sulfur carrier protein that transfers sulfur from IscS to the molybdenum cofactor prior to its insertion into FDH.</text>
</comment>
<dbReference type="PANTHER" id="PTHR30592">
    <property type="entry name" value="FORMATE DEHYDROGENASE"/>
    <property type="match status" value="1"/>
</dbReference>
<dbReference type="AlphaFoldDB" id="A0A1H7XU37"/>
<dbReference type="PIRSF" id="PIRSF015626">
    <property type="entry name" value="FdhD"/>
    <property type="match status" value="1"/>
</dbReference>
<dbReference type="InterPro" id="IPR016193">
    <property type="entry name" value="Cytidine_deaminase-like"/>
</dbReference>
<dbReference type="GO" id="GO:0005737">
    <property type="term" value="C:cytoplasm"/>
    <property type="evidence" value="ECO:0007669"/>
    <property type="project" value="UniProtKB-SubCell"/>
</dbReference>
<comment type="similarity">
    <text evidence="3">Belongs to the FdhD family.</text>
</comment>
<dbReference type="Gene3D" id="3.40.140.10">
    <property type="entry name" value="Cytidine Deaminase, domain 2"/>
    <property type="match status" value="1"/>
</dbReference>
<keyword evidence="1 3" id="KW-0963">Cytoplasm</keyword>